<dbReference type="Pfam" id="PF00106">
    <property type="entry name" value="adh_short"/>
    <property type="match status" value="1"/>
</dbReference>
<dbReference type="EMBL" id="JBHUOM010000042">
    <property type="protein sequence ID" value="MFD2937667.1"/>
    <property type="molecule type" value="Genomic_DNA"/>
</dbReference>
<evidence type="ECO:0000313" key="1">
    <source>
        <dbReference type="EMBL" id="MFD2937667.1"/>
    </source>
</evidence>
<name>A0ABW6AQL9_9BACT</name>
<organism evidence="1 2">
    <name type="scientific">Spirosoma flavum</name>
    <dbReference type="NCBI Taxonomy" id="2048557"/>
    <lineage>
        <taxon>Bacteria</taxon>
        <taxon>Pseudomonadati</taxon>
        <taxon>Bacteroidota</taxon>
        <taxon>Cytophagia</taxon>
        <taxon>Cytophagales</taxon>
        <taxon>Cytophagaceae</taxon>
        <taxon>Spirosoma</taxon>
    </lineage>
</organism>
<dbReference type="InterPro" id="IPR036291">
    <property type="entry name" value="NAD(P)-bd_dom_sf"/>
</dbReference>
<dbReference type="InterPro" id="IPR002347">
    <property type="entry name" value="SDR_fam"/>
</dbReference>
<evidence type="ECO:0000313" key="2">
    <source>
        <dbReference type="Proteomes" id="UP001597512"/>
    </source>
</evidence>
<sequence>MAQEGVNVLLNGRSKERVEAIAMARQLMNELPGTQFRGIAADFSKVEDINALLTELPQVDILINNVVIFEPKEFTEIPDVNSVPCSSGALPHYAREYFGVNWF</sequence>
<comment type="caution">
    <text evidence="1">The sequence shown here is derived from an EMBL/GenBank/DDBJ whole genome shotgun (WGS) entry which is preliminary data.</text>
</comment>
<dbReference type="Gene3D" id="3.40.50.720">
    <property type="entry name" value="NAD(P)-binding Rossmann-like Domain"/>
    <property type="match status" value="1"/>
</dbReference>
<gene>
    <name evidence="1" type="ORF">ACFS25_28110</name>
</gene>
<accession>A0ABW6AQL9</accession>
<reference evidence="2" key="1">
    <citation type="journal article" date="2019" name="Int. J. Syst. Evol. Microbiol.">
        <title>The Global Catalogue of Microorganisms (GCM) 10K type strain sequencing project: providing services to taxonomists for standard genome sequencing and annotation.</title>
        <authorList>
            <consortium name="The Broad Institute Genomics Platform"/>
            <consortium name="The Broad Institute Genome Sequencing Center for Infectious Disease"/>
            <person name="Wu L."/>
            <person name="Ma J."/>
        </authorList>
    </citation>
    <scope>NUCLEOTIDE SEQUENCE [LARGE SCALE GENOMIC DNA]</scope>
    <source>
        <strain evidence="2">KCTC 52490</strain>
    </source>
</reference>
<keyword evidence="2" id="KW-1185">Reference proteome</keyword>
<protein>
    <submittedName>
        <fullName evidence="1">SDR family NAD(P)-dependent oxidoreductase</fullName>
    </submittedName>
</protein>
<proteinExistence type="predicted"/>
<dbReference type="SUPFAM" id="SSF51735">
    <property type="entry name" value="NAD(P)-binding Rossmann-fold domains"/>
    <property type="match status" value="1"/>
</dbReference>
<dbReference type="RefSeq" id="WP_381508023.1">
    <property type="nucleotide sequence ID" value="NZ_JBHUOM010000042.1"/>
</dbReference>
<dbReference type="Proteomes" id="UP001597512">
    <property type="component" value="Unassembled WGS sequence"/>
</dbReference>